<accession>A0A835TH71</accession>
<evidence type="ECO:0000256" key="1">
    <source>
        <dbReference type="SAM" id="MobiDB-lite"/>
    </source>
</evidence>
<feature type="region of interest" description="Disordered" evidence="1">
    <location>
        <begin position="59"/>
        <end position="88"/>
    </location>
</feature>
<feature type="compositionally biased region" description="Low complexity" evidence="1">
    <location>
        <begin position="153"/>
        <end position="166"/>
    </location>
</feature>
<dbReference type="OrthoDB" id="560381at2759"/>
<evidence type="ECO:0000313" key="3">
    <source>
        <dbReference type="Proteomes" id="UP000650467"/>
    </source>
</evidence>
<feature type="region of interest" description="Disordered" evidence="1">
    <location>
        <begin position="140"/>
        <end position="166"/>
    </location>
</feature>
<reference evidence="2" key="1">
    <citation type="journal article" date="2020" name="bioRxiv">
        <title>Comparative genomics of Chlamydomonas.</title>
        <authorList>
            <person name="Craig R.J."/>
            <person name="Hasan A.R."/>
            <person name="Ness R.W."/>
            <person name="Keightley P.D."/>
        </authorList>
    </citation>
    <scope>NUCLEOTIDE SEQUENCE</scope>
    <source>
        <strain evidence="2">SAG 7.73</strain>
    </source>
</reference>
<sequence>MPLSALPADRLPADSIPPLLEWVTSAGMRPVAVQSILEQHCSAGMRRIMAAAARLAAAEEQEEKKQQQQQQQQQQQRQQEGAPEPQQVSGGVLITSAHLALAALADGDSDCAAALGVLHHSAAGLSLQRCAELLAERAFSQREGEETRREDSGSSSSSSGSSSSGSSSSIFSAAALHFLFQSYRWAVFSGCDTVRPCHLLWALAADPCESYMGGATVAEPPLMSLLQARRYEELPRPAATYEQLLGVVQNSAMAAAEKTRGAGAAAASRQAASSSAAGGSHGDGAAATSDRNNPPAAAEVCDAFAIGYSLNARLDEVAAAPGSAARSLGELAALLRACRLAGHVPSRTQLQGLEACSVATAAGYWYAARQSGDPDRYWRSVYELAEGFAALGYKPGQASQHVAFVSHSVCVASPPRARAAAGGVCGRVHWWCRIEAAMQFCYPASAAVYSESPCQRVLDEVTAAGAATYPELRQVLLAIADLPSNVPWRPVVVGRLAAHIIQAAAQSTAVAAQLAVGPVSDERDLGRVLECLALHGGVNDGSVSAALQRTSSCRSANGVTNYMTLSRWKRSSSVVMWQAAANAWEVHTAWKALQYAFPLPVRAQLLQALGGGGGSGEAGAPPSTFHVDLRELLAVSLEADNDDIHATLRVQQRVGEACAAAGCGVPEGWLQQLASYGDAVGGGCSSGGSGSSSSSKAAEVAAALSAVLKAAGAAARRAAADGGGGTAAASGAGFWINPYGSYDSYDSYDDMDDIRDCSAQAALLGQLASMVVRVTAGGHLTPHAALEAMHDLHAMATAVAAAAVAGGAAHTSMRISSGQRCSSHTSGDSRTAAAATWLSSGSVRRRL</sequence>
<gene>
    <name evidence="2" type="ORF">HXX76_001846</name>
</gene>
<dbReference type="AlphaFoldDB" id="A0A835TH71"/>
<dbReference type="InterPro" id="IPR036628">
    <property type="entry name" value="Clp_N_dom_sf"/>
</dbReference>
<comment type="caution">
    <text evidence="2">The sequence shown here is derived from an EMBL/GenBank/DDBJ whole genome shotgun (WGS) entry which is preliminary data.</text>
</comment>
<organism evidence="2 3">
    <name type="scientific">Chlamydomonas incerta</name>
    <dbReference type="NCBI Taxonomy" id="51695"/>
    <lineage>
        <taxon>Eukaryota</taxon>
        <taxon>Viridiplantae</taxon>
        <taxon>Chlorophyta</taxon>
        <taxon>core chlorophytes</taxon>
        <taxon>Chlorophyceae</taxon>
        <taxon>CS clade</taxon>
        <taxon>Chlamydomonadales</taxon>
        <taxon>Chlamydomonadaceae</taxon>
        <taxon>Chlamydomonas</taxon>
    </lineage>
</organism>
<evidence type="ECO:0000313" key="2">
    <source>
        <dbReference type="EMBL" id="KAG2443493.1"/>
    </source>
</evidence>
<feature type="compositionally biased region" description="Low complexity" evidence="1">
    <location>
        <begin position="67"/>
        <end position="87"/>
    </location>
</feature>
<keyword evidence="3" id="KW-1185">Reference proteome</keyword>
<dbReference type="Proteomes" id="UP000650467">
    <property type="component" value="Unassembled WGS sequence"/>
</dbReference>
<dbReference type="Gene3D" id="1.10.1780.10">
    <property type="entry name" value="Clp, N-terminal domain"/>
    <property type="match status" value="1"/>
</dbReference>
<name>A0A835TH71_CHLIN</name>
<protein>
    <submittedName>
        <fullName evidence="2">Uncharacterized protein</fullName>
    </submittedName>
</protein>
<feature type="compositionally biased region" description="Basic and acidic residues" evidence="1">
    <location>
        <begin position="140"/>
        <end position="152"/>
    </location>
</feature>
<proteinExistence type="predicted"/>
<dbReference type="EMBL" id="JAEHOC010000003">
    <property type="protein sequence ID" value="KAG2443493.1"/>
    <property type="molecule type" value="Genomic_DNA"/>
</dbReference>